<dbReference type="RefSeq" id="XP_040683324.1">
    <property type="nucleotide sequence ID" value="XM_040836856.1"/>
</dbReference>
<organism evidence="1 2">
    <name type="scientific">Aspergillus wentii DTO 134E9</name>
    <dbReference type="NCBI Taxonomy" id="1073089"/>
    <lineage>
        <taxon>Eukaryota</taxon>
        <taxon>Fungi</taxon>
        <taxon>Dikarya</taxon>
        <taxon>Ascomycota</taxon>
        <taxon>Pezizomycotina</taxon>
        <taxon>Eurotiomycetes</taxon>
        <taxon>Eurotiomycetidae</taxon>
        <taxon>Eurotiales</taxon>
        <taxon>Aspergillaceae</taxon>
        <taxon>Aspergillus</taxon>
        <taxon>Aspergillus subgen. Cremei</taxon>
    </lineage>
</organism>
<dbReference type="AlphaFoldDB" id="A0A1L9R431"/>
<evidence type="ECO:0000313" key="1">
    <source>
        <dbReference type="EMBL" id="OJJ29647.1"/>
    </source>
</evidence>
<reference evidence="2" key="1">
    <citation type="journal article" date="2017" name="Genome Biol.">
        <title>Comparative genomics reveals high biological diversity and specific adaptations in the industrially and medically important fungal genus Aspergillus.</title>
        <authorList>
            <person name="de Vries R.P."/>
            <person name="Riley R."/>
            <person name="Wiebenga A."/>
            <person name="Aguilar-Osorio G."/>
            <person name="Amillis S."/>
            <person name="Uchima C.A."/>
            <person name="Anderluh G."/>
            <person name="Asadollahi M."/>
            <person name="Askin M."/>
            <person name="Barry K."/>
            <person name="Battaglia E."/>
            <person name="Bayram O."/>
            <person name="Benocci T."/>
            <person name="Braus-Stromeyer S.A."/>
            <person name="Caldana C."/>
            <person name="Canovas D."/>
            <person name="Cerqueira G.C."/>
            <person name="Chen F."/>
            <person name="Chen W."/>
            <person name="Choi C."/>
            <person name="Clum A."/>
            <person name="Dos Santos R.A."/>
            <person name="Damasio A.R."/>
            <person name="Diallinas G."/>
            <person name="Emri T."/>
            <person name="Fekete E."/>
            <person name="Flipphi M."/>
            <person name="Freyberg S."/>
            <person name="Gallo A."/>
            <person name="Gournas C."/>
            <person name="Habgood R."/>
            <person name="Hainaut M."/>
            <person name="Harispe M.L."/>
            <person name="Henrissat B."/>
            <person name="Hilden K.S."/>
            <person name="Hope R."/>
            <person name="Hossain A."/>
            <person name="Karabika E."/>
            <person name="Karaffa L."/>
            <person name="Karanyi Z."/>
            <person name="Krasevec N."/>
            <person name="Kuo A."/>
            <person name="Kusch H."/>
            <person name="LaButti K."/>
            <person name="Lagendijk E.L."/>
            <person name="Lapidus A."/>
            <person name="Levasseur A."/>
            <person name="Lindquist E."/>
            <person name="Lipzen A."/>
            <person name="Logrieco A.F."/>
            <person name="MacCabe A."/>
            <person name="Maekelae M.R."/>
            <person name="Malavazi I."/>
            <person name="Melin P."/>
            <person name="Meyer V."/>
            <person name="Mielnichuk N."/>
            <person name="Miskei M."/>
            <person name="Molnar A.P."/>
            <person name="Mule G."/>
            <person name="Ngan C.Y."/>
            <person name="Orejas M."/>
            <person name="Orosz E."/>
            <person name="Ouedraogo J.P."/>
            <person name="Overkamp K.M."/>
            <person name="Park H.-S."/>
            <person name="Perrone G."/>
            <person name="Piumi F."/>
            <person name="Punt P.J."/>
            <person name="Ram A.F."/>
            <person name="Ramon A."/>
            <person name="Rauscher S."/>
            <person name="Record E."/>
            <person name="Riano-Pachon D.M."/>
            <person name="Robert V."/>
            <person name="Roehrig J."/>
            <person name="Ruller R."/>
            <person name="Salamov A."/>
            <person name="Salih N.S."/>
            <person name="Samson R.A."/>
            <person name="Sandor E."/>
            <person name="Sanguinetti M."/>
            <person name="Schuetze T."/>
            <person name="Sepcic K."/>
            <person name="Shelest E."/>
            <person name="Sherlock G."/>
            <person name="Sophianopoulou V."/>
            <person name="Squina F.M."/>
            <person name="Sun H."/>
            <person name="Susca A."/>
            <person name="Todd R.B."/>
            <person name="Tsang A."/>
            <person name="Unkles S.E."/>
            <person name="van de Wiele N."/>
            <person name="van Rossen-Uffink D."/>
            <person name="Oliveira J.V."/>
            <person name="Vesth T.C."/>
            <person name="Visser J."/>
            <person name="Yu J.-H."/>
            <person name="Zhou M."/>
            <person name="Andersen M.R."/>
            <person name="Archer D.B."/>
            <person name="Baker S.E."/>
            <person name="Benoit I."/>
            <person name="Brakhage A.A."/>
            <person name="Braus G.H."/>
            <person name="Fischer R."/>
            <person name="Frisvad J.C."/>
            <person name="Goldman G.H."/>
            <person name="Houbraken J."/>
            <person name="Oakley B."/>
            <person name="Pocsi I."/>
            <person name="Scazzocchio C."/>
            <person name="Seiboth B."/>
            <person name="vanKuyk P.A."/>
            <person name="Wortman J."/>
            <person name="Dyer P.S."/>
            <person name="Grigoriev I.V."/>
        </authorList>
    </citation>
    <scope>NUCLEOTIDE SEQUENCE [LARGE SCALE GENOMIC DNA]</scope>
    <source>
        <strain evidence="2">DTO 134E9</strain>
    </source>
</reference>
<gene>
    <name evidence="1" type="ORF">ASPWEDRAFT_46850</name>
</gene>
<protein>
    <submittedName>
        <fullName evidence="1">Uncharacterized protein</fullName>
    </submittedName>
</protein>
<dbReference type="GeneID" id="63752704"/>
<proteinExistence type="predicted"/>
<accession>A0A1L9R431</accession>
<dbReference type="EMBL" id="KV878219">
    <property type="protein sequence ID" value="OJJ29647.1"/>
    <property type="molecule type" value="Genomic_DNA"/>
</dbReference>
<sequence length="160" mass="17866">MNQPILYCYPNWWLSYQHIARHIETFNFASNLAISSHYMPKANALIGAVIILKQRDDTLRLHCYLQITNGAPIQDIVALTGNRFIPRKYRCLSGTLFILVQCKLPVNILLGARLVMLSESIGSLHGEDAGKGDTGVNLHPGHGTGLYPMQLLGRISFIHL</sequence>
<evidence type="ECO:0000313" key="2">
    <source>
        <dbReference type="Proteomes" id="UP000184383"/>
    </source>
</evidence>
<name>A0A1L9R431_ASPWE</name>
<dbReference type="VEuPathDB" id="FungiDB:ASPWEDRAFT_46850"/>
<keyword evidence="2" id="KW-1185">Reference proteome</keyword>
<dbReference type="Proteomes" id="UP000184383">
    <property type="component" value="Unassembled WGS sequence"/>
</dbReference>
<feature type="non-terminal residue" evidence="1">
    <location>
        <position position="160"/>
    </location>
</feature>